<name>A0A2S9YGR4_9BACT</name>
<keyword evidence="2" id="KW-1185">Reference proteome</keyword>
<dbReference type="EMBL" id="PVNK01000046">
    <property type="protein sequence ID" value="PRQ04305.1"/>
    <property type="molecule type" value="Genomic_DNA"/>
</dbReference>
<protein>
    <submittedName>
        <fullName evidence="1">Uncharacterized protein</fullName>
    </submittedName>
</protein>
<gene>
    <name evidence="1" type="ORF">ENSA5_08710</name>
</gene>
<dbReference type="AlphaFoldDB" id="A0A2S9YGR4"/>
<sequence length="52" mass="5271">MSAAGIAGEVVGARVQRSTAPSATAACRADAIEGWRVPKGHSYGADQVRCAL</sequence>
<reference evidence="1 2" key="1">
    <citation type="submission" date="2018-03" db="EMBL/GenBank/DDBJ databases">
        <title>Draft Genome Sequences of the Obligatory Marine Myxobacteria Enhygromyxa salina SWB005.</title>
        <authorList>
            <person name="Poehlein A."/>
            <person name="Moghaddam J.A."/>
            <person name="Harms H."/>
            <person name="Alanjari M."/>
            <person name="Koenig G.M."/>
            <person name="Daniel R."/>
            <person name="Schaeberle T.F."/>
        </authorList>
    </citation>
    <scope>NUCLEOTIDE SEQUENCE [LARGE SCALE GENOMIC DNA]</scope>
    <source>
        <strain evidence="1 2">SWB005</strain>
    </source>
</reference>
<evidence type="ECO:0000313" key="1">
    <source>
        <dbReference type="EMBL" id="PRQ04305.1"/>
    </source>
</evidence>
<comment type="caution">
    <text evidence="1">The sequence shown here is derived from an EMBL/GenBank/DDBJ whole genome shotgun (WGS) entry which is preliminary data.</text>
</comment>
<evidence type="ECO:0000313" key="2">
    <source>
        <dbReference type="Proteomes" id="UP000237968"/>
    </source>
</evidence>
<organism evidence="1 2">
    <name type="scientific">Enhygromyxa salina</name>
    <dbReference type="NCBI Taxonomy" id="215803"/>
    <lineage>
        <taxon>Bacteria</taxon>
        <taxon>Pseudomonadati</taxon>
        <taxon>Myxococcota</taxon>
        <taxon>Polyangia</taxon>
        <taxon>Nannocystales</taxon>
        <taxon>Nannocystaceae</taxon>
        <taxon>Enhygromyxa</taxon>
    </lineage>
</organism>
<accession>A0A2S9YGR4</accession>
<dbReference type="RefSeq" id="WP_181197363.1">
    <property type="nucleotide sequence ID" value="NZ_PVNK01000046.1"/>
</dbReference>
<proteinExistence type="predicted"/>
<dbReference type="Proteomes" id="UP000237968">
    <property type="component" value="Unassembled WGS sequence"/>
</dbReference>